<evidence type="ECO:0000256" key="1">
    <source>
        <dbReference type="ARBA" id="ARBA00022737"/>
    </source>
</evidence>
<dbReference type="SMART" id="SM00450">
    <property type="entry name" value="RHOD"/>
    <property type="match status" value="2"/>
</dbReference>
<keyword evidence="4" id="KW-1185">Reference proteome</keyword>
<dbReference type="EMBL" id="JAMXQS010000005">
    <property type="protein sequence ID" value="MCO6050369.1"/>
    <property type="molecule type" value="Genomic_DNA"/>
</dbReference>
<organism evidence="3 4">
    <name type="scientific">Mesorhizobium liriopis</name>
    <dbReference type="NCBI Taxonomy" id="2953882"/>
    <lineage>
        <taxon>Bacteria</taxon>
        <taxon>Pseudomonadati</taxon>
        <taxon>Pseudomonadota</taxon>
        <taxon>Alphaproteobacteria</taxon>
        <taxon>Hyphomicrobiales</taxon>
        <taxon>Phyllobacteriaceae</taxon>
        <taxon>Mesorhizobium</taxon>
    </lineage>
</organism>
<dbReference type="InterPro" id="IPR051126">
    <property type="entry name" value="Thiosulfate_sulfurtransferase"/>
</dbReference>
<dbReference type="InterPro" id="IPR001763">
    <property type="entry name" value="Rhodanese-like_dom"/>
</dbReference>
<dbReference type="InterPro" id="IPR001307">
    <property type="entry name" value="Thiosulphate_STrfase_CS"/>
</dbReference>
<keyword evidence="1" id="KW-0677">Repeat</keyword>
<sequence>MPDQAQSRTSVLITAEELEARLESSSVVLLDIRFSQDKAYDPRTAYLAGHLPGAVAVDFVHELTGRPEGFSGKRPLPPIERLQHDARRWGIRSDSLVVLYDDNRNRQAARGWWTLRWAGLDQARLLDGGLHAWTARGHALETAVPLSARGDVVLSSGRLPHFSADDAAGFVRNGVLIDARDAAFFAAGHIPGAINIPTSGNIDPENGAYASADTLKARFAALGVDGSKPVGVYCGGGVAASHQIAALAAIGIEASLFPGSWSAWSADPARPRETGVGANGQ</sequence>
<name>A0ABT1C6B7_9HYPH</name>
<dbReference type="Pfam" id="PF00581">
    <property type="entry name" value="Rhodanese"/>
    <property type="match status" value="2"/>
</dbReference>
<comment type="caution">
    <text evidence="3">The sequence shown here is derived from an EMBL/GenBank/DDBJ whole genome shotgun (WGS) entry which is preliminary data.</text>
</comment>
<dbReference type="CDD" id="cd01448">
    <property type="entry name" value="TST_Repeat_1"/>
    <property type="match status" value="1"/>
</dbReference>
<reference evidence="3 4" key="1">
    <citation type="submission" date="2022-06" db="EMBL/GenBank/DDBJ databases">
        <title>Mesorhizobium sp. strain RP14 Genome sequencing and assembly.</title>
        <authorList>
            <person name="Kim I."/>
        </authorList>
    </citation>
    <scope>NUCLEOTIDE SEQUENCE [LARGE SCALE GENOMIC DNA]</scope>
    <source>
        <strain evidence="4">RP14(2022)</strain>
    </source>
</reference>
<dbReference type="SUPFAM" id="SSF52821">
    <property type="entry name" value="Rhodanese/Cell cycle control phosphatase"/>
    <property type="match status" value="2"/>
</dbReference>
<dbReference type="PANTHER" id="PTHR43855">
    <property type="entry name" value="THIOSULFATE SULFURTRANSFERASE"/>
    <property type="match status" value="1"/>
</dbReference>
<accession>A0ABT1C6B7</accession>
<feature type="domain" description="Rhodanese" evidence="2">
    <location>
        <begin position="170"/>
        <end position="273"/>
    </location>
</feature>
<gene>
    <name evidence="3" type="ORF">NGM99_11295</name>
</gene>
<evidence type="ECO:0000259" key="2">
    <source>
        <dbReference type="PROSITE" id="PS50206"/>
    </source>
</evidence>
<dbReference type="PROSITE" id="PS50206">
    <property type="entry name" value="RHODANESE_3"/>
    <property type="match status" value="2"/>
</dbReference>
<dbReference type="RefSeq" id="WP_252818952.1">
    <property type="nucleotide sequence ID" value="NZ_JAMXQS010000005.1"/>
</dbReference>
<evidence type="ECO:0000313" key="4">
    <source>
        <dbReference type="Proteomes" id="UP001205906"/>
    </source>
</evidence>
<dbReference type="Gene3D" id="3.40.250.10">
    <property type="entry name" value="Rhodanese-like domain"/>
    <property type="match status" value="2"/>
</dbReference>
<dbReference type="PROSITE" id="PS00380">
    <property type="entry name" value="RHODANESE_1"/>
    <property type="match status" value="2"/>
</dbReference>
<feature type="domain" description="Rhodanese" evidence="2">
    <location>
        <begin position="23"/>
        <end position="142"/>
    </location>
</feature>
<dbReference type="InterPro" id="IPR036873">
    <property type="entry name" value="Rhodanese-like_dom_sf"/>
</dbReference>
<dbReference type="Proteomes" id="UP001205906">
    <property type="component" value="Unassembled WGS sequence"/>
</dbReference>
<proteinExistence type="predicted"/>
<dbReference type="PANTHER" id="PTHR43855:SF1">
    <property type="entry name" value="THIOSULFATE SULFURTRANSFERASE"/>
    <property type="match status" value="1"/>
</dbReference>
<evidence type="ECO:0000313" key="3">
    <source>
        <dbReference type="EMBL" id="MCO6050369.1"/>
    </source>
</evidence>
<protein>
    <submittedName>
        <fullName evidence="3">Rhodanese-like domain-containing protein</fullName>
    </submittedName>
</protein>